<dbReference type="EMBL" id="SRXU01000001">
    <property type="protein sequence ID" value="TGX46423.1"/>
    <property type="molecule type" value="Genomic_DNA"/>
</dbReference>
<feature type="chain" id="PRO_5020616174" description="DUF1080 domain-containing protein" evidence="1">
    <location>
        <begin position="22"/>
        <end position="219"/>
    </location>
</feature>
<name>A0A4S1WTJ8_9SPHN</name>
<gene>
    <name evidence="2" type="ORF">E5A74_04545</name>
</gene>
<reference evidence="2 3" key="1">
    <citation type="submission" date="2019-04" db="EMBL/GenBank/DDBJ databases">
        <title>Sphingomonas psychrotolerans sp. nov., isolated from soil in the Tianshan Mountains, Xinjiang, China.</title>
        <authorList>
            <person name="Luo Y."/>
            <person name="Sheng H."/>
        </authorList>
    </citation>
    <scope>NUCLEOTIDE SEQUENCE [LARGE SCALE GENOMIC DNA]</scope>
    <source>
        <strain evidence="2 3">KIS18-15</strain>
    </source>
</reference>
<dbReference type="Proteomes" id="UP000309848">
    <property type="component" value="Unassembled WGS sequence"/>
</dbReference>
<dbReference type="RefSeq" id="WP_135983035.1">
    <property type="nucleotide sequence ID" value="NZ_JAASQM010000001.1"/>
</dbReference>
<protein>
    <recommendedName>
        <fullName evidence="4">DUF1080 domain-containing protein</fullName>
    </recommendedName>
</protein>
<accession>A0A4S1WTJ8</accession>
<keyword evidence="1" id="KW-0732">Signal</keyword>
<feature type="signal peptide" evidence="1">
    <location>
        <begin position="1"/>
        <end position="21"/>
    </location>
</feature>
<keyword evidence="3" id="KW-1185">Reference proteome</keyword>
<evidence type="ECO:0000313" key="3">
    <source>
        <dbReference type="Proteomes" id="UP000309848"/>
    </source>
</evidence>
<evidence type="ECO:0008006" key="4">
    <source>
        <dbReference type="Google" id="ProtNLM"/>
    </source>
</evidence>
<evidence type="ECO:0000313" key="2">
    <source>
        <dbReference type="EMBL" id="TGX46423.1"/>
    </source>
</evidence>
<proteinExistence type="predicted"/>
<comment type="caution">
    <text evidence="2">The sequence shown here is derived from an EMBL/GenBank/DDBJ whole genome shotgun (WGS) entry which is preliminary data.</text>
</comment>
<organism evidence="2 3">
    <name type="scientific">Sphingomonas naasensis</name>
    <dbReference type="NCBI Taxonomy" id="1344951"/>
    <lineage>
        <taxon>Bacteria</taxon>
        <taxon>Pseudomonadati</taxon>
        <taxon>Pseudomonadota</taxon>
        <taxon>Alphaproteobacteria</taxon>
        <taxon>Sphingomonadales</taxon>
        <taxon>Sphingomonadaceae</taxon>
        <taxon>Sphingomonas</taxon>
    </lineage>
</organism>
<evidence type="ECO:0000256" key="1">
    <source>
        <dbReference type="SAM" id="SignalP"/>
    </source>
</evidence>
<dbReference type="OrthoDB" id="118532at2"/>
<dbReference type="Gene3D" id="2.60.120.560">
    <property type="entry name" value="Exo-inulinase, domain 1"/>
    <property type="match status" value="1"/>
</dbReference>
<sequence length="219" mass="23309">MIAGAMAACAAVALATTVAVALPLASGTQSPAIEVTQASHAGRKATRVVDRAGLVSAERLVPLPGPAFHDGVIDGYLTGMPTPGSSPGARGFVGIAFRINGVPKRYDVLYVRMTNGRAPDQLRRNRTVQYEYEPDFPWDRLRASAPGQYESYADVAVGRWVKFRIEVRGDKARLYLNGSDQPALVVNDLRSGPDGAGAVALQIGPETIGYFSDVRVRPG</sequence>
<dbReference type="AlphaFoldDB" id="A0A4S1WTJ8"/>